<dbReference type="InterPro" id="IPR001765">
    <property type="entry name" value="Carbonic_anhydrase"/>
</dbReference>
<dbReference type="SMART" id="SM00947">
    <property type="entry name" value="Pro_CA"/>
    <property type="match status" value="1"/>
</dbReference>
<comment type="catalytic activity">
    <reaction evidence="6 8">
        <text>hydrogencarbonate + H(+) = CO2 + H2O</text>
        <dbReference type="Rhea" id="RHEA:10748"/>
        <dbReference type="ChEBI" id="CHEBI:15377"/>
        <dbReference type="ChEBI" id="CHEBI:15378"/>
        <dbReference type="ChEBI" id="CHEBI:16526"/>
        <dbReference type="ChEBI" id="CHEBI:17544"/>
        <dbReference type="EC" id="4.2.1.1"/>
    </reaction>
</comment>
<feature type="binding site" evidence="7">
    <location>
        <position position="110"/>
    </location>
    <ligand>
        <name>Zn(2+)</name>
        <dbReference type="ChEBI" id="CHEBI:29105"/>
    </ligand>
</feature>
<feature type="binding site" evidence="7">
    <location>
        <position position="166"/>
    </location>
    <ligand>
        <name>Zn(2+)</name>
        <dbReference type="ChEBI" id="CHEBI:29105"/>
    </ligand>
</feature>
<dbReference type="Gene3D" id="3.40.1050.10">
    <property type="entry name" value="Carbonic anhydrase"/>
    <property type="match status" value="1"/>
</dbReference>
<keyword evidence="4" id="KW-0472">Membrane</keyword>
<feature type="binding site" evidence="7">
    <location>
        <position position="112"/>
    </location>
    <ligand>
        <name>Zn(2+)</name>
        <dbReference type="ChEBI" id="CHEBI:29105"/>
    </ligand>
</feature>
<dbReference type="AlphaFoldDB" id="A0A2P7MZ83"/>
<keyword evidence="7" id="KW-0479">Metal-binding</keyword>
<evidence type="ECO:0000256" key="7">
    <source>
        <dbReference type="PIRSR" id="PIRSR601765-1"/>
    </source>
</evidence>
<reference evidence="9 10" key="1">
    <citation type="journal article" date="2018" name="Environ. Microbiol.">
        <title>Ecological and genomic features of two widespread freshwater picocyanobacteria.</title>
        <authorList>
            <person name="Cabello-Yeves P.J."/>
            <person name="Picazo A."/>
            <person name="Camacho A."/>
            <person name="Callieri C."/>
            <person name="Rosselli R."/>
            <person name="Roda-Garcia J.J."/>
            <person name="Coutinho F.H."/>
            <person name="Rodriguez-Valera F."/>
        </authorList>
    </citation>
    <scope>NUCLEOTIDE SEQUENCE [LARGE SCALE GENOMIC DNA]</scope>
    <source>
        <strain evidence="9 10">Tous</strain>
    </source>
</reference>
<accession>A0A2P7MZ83</accession>
<evidence type="ECO:0000256" key="5">
    <source>
        <dbReference type="ARBA" id="ARBA00023239"/>
    </source>
</evidence>
<dbReference type="Pfam" id="PF00484">
    <property type="entry name" value="Pro_CA"/>
    <property type="match status" value="1"/>
</dbReference>
<dbReference type="PANTHER" id="PTHR11002">
    <property type="entry name" value="CARBONIC ANHYDRASE"/>
    <property type="match status" value="1"/>
</dbReference>
<keyword evidence="10" id="KW-1185">Reference proteome</keyword>
<dbReference type="PROSITE" id="PS00705">
    <property type="entry name" value="PROK_CO2_ANHYDRASE_2"/>
    <property type="match status" value="1"/>
</dbReference>
<evidence type="ECO:0000256" key="4">
    <source>
        <dbReference type="ARBA" id="ARBA00023136"/>
    </source>
</evidence>
<organism evidence="9 10">
    <name type="scientific">Cyanobium usitatum str. Tous</name>
    <dbReference type="NCBI Taxonomy" id="2116684"/>
    <lineage>
        <taxon>Bacteria</taxon>
        <taxon>Bacillati</taxon>
        <taxon>Cyanobacteriota</taxon>
        <taxon>Cyanophyceae</taxon>
        <taxon>Synechococcales</taxon>
        <taxon>Prochlorococcaceae</taxon>
        <taxon>Cyanobium</taxon>
    </lineage>
</organism>
<evidence type="ECO:0000256" key="6">
    <source>
        <dbReference type="ARBA" id="ARBA00048348"/>
    </source>
</evidence>
<comment type="similarity">
    <text evidence="1 8">Belongs to the beta-class carbonic anhydrase family.</text>
</comment>
<comment type="caution">
    <text evidence="9">The sequence shown here is derived from an EMBL/GenBank/DDBJ whole genome shotgun (WGS) entry which is preliminary data.</text>
</comment>
<dbReference type="EC" id="4.2.1.1" evidence="2 8"/>
<dbReference type="InterPro" id="IPR036874">
    <property type="entry name" value="Carbonic_anhydrase_sf"/>
</dbReference>
<dbReference type="OrthoDB" id="9797527at2"/>
<evidence type="ECO:0000313" key="9">
    <source>
        <dbReference type="EMBL" id="PSJ06517.1"/>
    </source>
</evidence>
<dbReference type="GO" id="GO:0008270">
    <property type="term" value="F:zinc ion binding"/>
    <property type="evidence" value="ECO:0007669"/>
    <property type="project" value="UniProtKB-UniRule"/>
</dbReference>
<name>A0A2P7MZ83_9CYAN</name>
<gene>
    <name evidence="9" type="ORF">C7K55_03450</name>
</gene>
<dbReference type="PROSITE" id="PS51318">
    <property type="entry name" value="TAT"/>
    <property type="match status" value="1"/>
</dbReference>
<comment type="function">
    <text evidence="8">Reversible hydration of carbon dioxide.</text>
</comment>
<dbReference type="InterPro" id="IPR006311">
    <property type="entry name" value="TAT_signal"/>
</dbReference>
<keyword evidence="3 7" id="KW-0862">Zinc</keyword>
<feature type="binding site" evidence="7">
    <location>
        <position position="163"/>
    </location>
    <ligand>
        <name>Zn(2+)</name>
        <dbReference type="ChEBI" id="CHEBI:29105"/>
    </ligand>
</feature>
<proteinExistence type="inferred from homology"/>
<evidence type="ECO:0000313" key="10">
    <source>
        <dbReference type="Proteomes" id="UP000243002"/>
    </source>
</evidence>
<dbReference type="PANTHER" id="PTHR11002:SF79">
    <property type="entry name" value="CARBONIC ANHYDRASE 2"/>
    <property type="match status" value="1"/>
</dbReference>
<evidence type="ECO:0000256" key="3">
    <source>
        <dbReference type="ARBA" id="ARBA00022833"/>
    </source>
</evidence>
<evidence type="ECO:0000256" key="1">
    <source>
        <dbReference type="ARBA" id="ARBA00006217"/>
    </source>
</evidence>
<dbReference type="EMBL" id="PXXO01000003">
    <property type="protein sequence ID" value="PSJ06517.1"/>
    <property type="molecule type" value="Genomic_DNA"/>
</dbReference>
<dbReference type="Proteomes" id="UP000243002">
    <property type="component" value="Unassembled WGS sequence"/>
</dbReference>
<dbReference type="InterPro" id="IPR015892">
    <property type="entry name" value="Carbonic_anhydrase_CS"/>
</dbReference>
<comment type="cofactor">
    <cofactor evidence="7">
        <name>Zn(2+)</name>
        <dbReference type="ChEBI" id="CHEBI:29105"/>
    </cofactor>
    <text evidence="7">Binds 1 zinc ion per subunit.</text>
</comment>
<dbReference type="PROSITE" id="PS00704">
    <property type="entry name" value="PROK_CO2_ANHYDRASE_1"/>
    <property type="match status" value="1"/>
</dbReference>
<evidence type="ECO:0000256" key="8">
    <source>
        <dbReference type="RuleBase" id="RU003956"/>
    </source>
</evidence>
<evidence type="ECO:0000256" key="2">
    <source>
        <dbReference type="ARBA" id="ARBA00012925"/>
    </source>
</evidence>
<dbReference type="GO" id="GO:0004089">
    <property type="term" value="F:carbonate dehydratase activity"/>
    <property type="evidence" value="ECO:0007669"/>
    <property type="project" value="UniProtKB-UniRule"/>
</dbReference>
<protein>
    <recommendedName>
        <fullName evidence="2 8">Carbonic anhydrase</fullName>
        <ecNumber evidence="2 8">4.2.1.1</ecNumber>
    </recommendedName>
    <alternativeName>
        <fullName evidence="8">Carbonate dehydratase</fullName>
    </alternativeName>
</protein>
<keyword evidence="5 8" id="KW-0456">Lyase</keyword>
<dbReference type="GO" id="GO:0015976">
    <property type="term" value="P:carbon utilization"/>
    <property type="evidence" value="ECO:0007669"/>
    <property type="project" value="InterPro"/>
</dbReference>
<dbReference type="SUPFAM" id="SSF53056">
    <property type="entry name" value="beta-carbonic anhydrase, cab"/>
    <property type="match status" value="1"/>
</dbReference>
<sequence length="249" mass="26170">MGMNRRDLLAGTAFSVATAAWSMIGAQRAWASDPIDGQLLASLQVCTPKDALDRLMSGNGRFAKAWAAASDIATPVERMQVLNRIWQNGCQIDPAALAQGQKPFAATLSCADSRVDPSWLFACGSGELFEVRSAGNTAFDEAIASLEYAVSVLGTPLILVMGHSGCGAVKAAMDTAPLTPLLEQLVAPIKASLQSGDDLSKAVQANARHSATELTRRSEVLKFAEAEGTLTIRSSYCDIGTGVVSLLPK</sequence>